<proteinExistence type="predicted"/>
<evidence type="ECO:0000313" key="2">
    <source>
        <dbReference type="Proteomes" id="UP000626109"/>
    </source>
</evidence>
<sequence length="59" mass="6297">IIADSGTMTGEVIPSMSLEYVSFLGEDNNAISARKIHGVPILHAVPVDEQFGSEKLLKA</sequence>
<organism evidence="1 2">
    <name type="scientific">Polarella glacialis</name>
    <name type="common">Dinoflagellate</name>
    <dbReference type="NCBI Taxonomy" id="89957"/>
    <lineage>
        <taxon>Eukaryota</taxon>
        <taxon>Sar</taxon>
        <taxon>Alveolata</taxon>
        <taxon>Dinophyceae</taxon>
        <taxon>Suessiales</taxon>
        <taxon>Suessiaceae</taxon>
        <taxon>Polarella</taxon>
    </lineage>
</organism>
<name>A0A813JM41_POLGL</name>
<dbReference type="EMBL" id="CAJNNW010025820">
    <property type="protein sequence ID" value="CAE8680089.1"/>
    <property type="molecule type" value="Genomic_DNA"/>
</dbReference>
<evidence type="ECO:0000313" key="1">
    <source>
        <dbReference type="EMBL" id="CAE8680089.1"/>
    </source>
</evidence>
<accession>A0A813JM41</accession>
<dbReference type="Proteomes" id="UP000626109">
    <property type="component" value="Unassembled WGS sequence"/>
</dbReference>
<dbReference type="AlphaFoldDB" id="A0A813JM41"/>
<comment type="caution">
    <text evidence="1">The sequence shown here is derived from an EMBL/GenBank/DDBJ whole genome shotgun (WGS) entry which is preliminary data.</text>
</comment>
<protein>
    <submittedName>
        <fullName evidence="1">Uncharacterized protein</fullName>
    </submittedName>
</protein>
<feature type="non-terminal residue" evidence="1">
    <location>
        <position position="1"/>
    </location>
</feature>
<gene>
    <name evidence="1" type="ORF">PGLA2088_LOCUS21724</name>
</gene>
<reference evidence="1" key="1">
    <citation type="submission" date="2021-02" db="EMBL/GenBank/DDBJ databases">
        <authorList>
            <person name="Dougan E. K."/>
            <person name="Rhodes N."/>
            <person name="Thang M."/>
            <person name="Chan C."/>
        </authorList>
    </citation>
    <scope>NUCLEOTIDE SEQUENCE</scope>
</reference>